<name>A0ABR1LE96_9PEZI</name>
<dbReference type="SUPFAM" id="SSF56112">
    <property type="entry name" value="Protein kinase-like (PK-like)"/>
    <property type="match status" value="1"/>
</dbReference>
<evidence type="ECO:0000259" key="1">
    <source>
        <dbReference type="Pfam" id="PF01636"/>
    </source>
</evidence>
<evidence type="ECO:0000313" key="3">
    <source>
        <dbReference type="Proteomes" id="UP001365128"/>
    </source>
</evidence>
<dbReference type="InterPro" id="IPR002575">
    <property type="entry name" value="Aminoglycoside_PTrfase"/>
</dbReference>
<proteinExistence type="predicted"/>
<protein>
    <submittedName>
        <fullName evidence="2">Kinase-like domain-containing protein</fullName>
    </submittedName>
</protein>
<dbReference type="Pfam" id="PF01636">
    <property type="entry name" value="APH"/>
    <property type="match status" value="1"/>
</dbReference>
<dbReference type="InterPro" id="IPR051678">
    <property type="entry name" value="AGP_Transferase"/>
</dbReference>
<gene>
    <name evidence="2" type="ORF">IWX46DRAFT_630172</name>
</gene>
<organism evidence="2 3">
    <name type="scientific">Phyllosticta citricarpa</name>
    <dbReference type="NCBI Taxonomy" id="55181"/>
    <lineage>
        <taxon>Eukaryota</taxon>
        <taxon>Fungi</taxon>
        <taxon>Dikarya</taxon>
        <taxon>Ascomycota</taxon>
        <taxon>Pezizomycotina</taxon>
        <taxon>Dothideomycetes</taxon>
        <taxon>Dothideomycetes incertae sedis</taxon>
        <taxon>Botryosphaeriales</taxon>
        <taxon>Phyllostictaceae</taxon>
        <taxon>Phyllosticta</taxon>
    </lineage>
</organism>
<dbReference type="Proteomes" id="UP001365128">
    <property type="component" value="Unassembled WGS sequence"/>
</dbReference>
<dbReference type="PANTHER" id="PTHR21310:SF58">
    <property type="entry name" value="AMINOGLYCOSIDE PHOSPHOTRANSFERASE DOMAIN-CONTAINING PROTEIN"/>
    <property type="match status" value="1"/>
</dbReference>
<reference evidence="2 3" key="1">
    <citation type="submission" date="2024-04" db="EMBL/GenBank/DDBJ databases">
        <title>Phyllosticta paracitricarpa is synonymous to the EU quarantine fungus P. citricarpa based on phylogenomic analyses.</title>
        <authorList>
            <consortium name="Lawrence Berkeley National Laboratory"/>
            <person name="Van Ingen-Buijs V.A."/>
            <person name="Van Westerhoven A.C."/>
            <person name="Haridas S."/>
            <person name="Skiadas P."/>
            <person name="Martin F."/>
            <person name="Groenewald J.Z."/>
            <person name="Crous P.W."/>
            <person name="Seidl M.F."/>
        </authorList>
    </citation>
    <scope>NUCLEOTIDE SEQUENCE [LARGE SCALE GENOMIC DNA]</scope>
    <source>
        <strain evidence="2 3">CBS 122670</strain>
    </source>
</reference>
<dbReference type="EMBL" id="JBBPDW010000045">
    <property type="protein sequence ID" value="KAK7533559.1"/>
    <property type="molecule type" value="Genomic_DNA"/>
</dbReference>
<dbReference type="Gene3D" id="3.90.1200.10">
    <property type="match status" value="1"/>
</dbReference>
<evidence type="ECO:0000313" key="2">
    <source>
        <dbReference type="EMBL" id="KAK7533559.1"/>
    </source>
</evidence>
<keyword evidence="3" id="KW-1185">Reference proteome</keyword>
<sequence>MFCEMDPPISDSVRQIGLDRWLLGSAMVCEQGLTPHERALVSWHDENGNCYSVCHATEADGRLRTRGKIPGDALPEDLLLHQAGTASAVWKLGGTVCKVKSWIPGLQLEHETITFINEHFPSIPTAKVLFAWIDEPLNRTFTILETVKGNRLDRAWPSLSDGQRQSIAAQIAAFCATLATQTSTKYETLSRYGSAELFLIPREPKDHPSWKPVIWDPQGLDKATEYFFPLKVAHSFVLYHADLGPTNIFINRDGEVQAVIDWESAAFYPKFYVALKPLISYGFVLEDFPEELRAWSELLASELQKMGFESDKEAYKAWKLQRS</sequence>
<dbReference type="PANTHER" id="PTHR21310">
    <property type="entry name" value="AMINOGLYCOSIDE PHOSPHOTRANSFERASE-RELATED-RELATED"/>
    <property type="match status" value="1"/>
</dbReference>
<comment type="caution">
    <text evidence="2">The sequence shown here is derived from an EMBL/GenBank/DDBJ whole genome shotgun (WGS) entry which is preliminary data.</text>
</comment>
<feature type="domain" description="Aminoglycoside phosphotransferase" evidence="1">
    <location>
        <begin position="105"/>
        <end position="268"/>
    </location>
</feature>
<accession>A0ABR1LE96</accession>
<dbReference type="InterPro" id="IPR011009">
    <property type="entry name" value="Kinase-like_dom_sf"/>
</dbReference>